<comment type="caution">
    <text evidence="1">The sequence shown here is derived from an EMBL/GenBank/DDBJ whole genome shotgun (WGS) entry which is preliminary data.</text>
</comment>
<keyword evidence="1" id="KW-0645">Protease</keyword>
<evidence type="ECO:0000313" key="1">
    <source>
        <dbReference type="EMBL" id="VVU99008.1"/>
    </source>
</evidence>
<gene>
    <name evidence="1" type="ORF">FVB9532_00257</name>
</gene>
<proteinExistence type="predicted"/>
<reference evidence="1" key="1">
    <citation type="submission" date="2019-09" db="EMBL/GenBank/DDBJ databases">
        <authorList>
            <person name="Rodrigo-Torres L."/>
            <person name="Arahal R. D."/>
            <person name="Lucena T."/>
        </authorList>
    </citation>
    <scope>NUCLEOTIDE SEQUENCE</scope>
    <source>
        <strain evidence="1">ISS653</strain>
    </source>
</reference>
<keyword evidence="1" id="KW-0482">Metalloprotease</keyword>
<dbReference type="Proteomes" id="UP000356253">
    <property type="component" value="Unassembled WGS sequence"/>
</dbReference>
<evidence type="ECO:0000313" key="2">
    <source>
        <dbReference type="Proteomes" id="UP000356253"/>
    </source>
</evidence>
<sequence>MCDFLQQNIEIKTMSPFFIKALQLILSLSILIVLHELGHFIPAKIFKTRVEKFFLFFDVKFALFKKKIGDTVYGIGWLPLGGYVKISGMIDESMDKEQMAKPPQPWEFRSKPAWQRLIIMIGGVTVNIILGFLIYIMVLFVWGSDRVTFDDIPQGLMASENVEALGFQDGDRILTINHEPVESQLDINKYFLVRDVKTVTVQHQNGTKETIDIPEDIGHQLFQKGDLEPLFPKMKPLIATVSEGSNAEKAGLKEGDLVISLNGKPVHSWQEFKEMQKAQEGKTFEVTLKNTATQDERQVQLQEDSTGIVGVAIDLKNDIKFTHKEYSLGESIPKGFDYAYWTLHDYVAQFSYVFTKKGASQVGGFGAIGNMFPGQWDWHSFWLTTALISIILAFMNILPIPALDGGHVMFLLYEMITGRKPNDKFMEYAQMVGFFILIALVLYANGNDIYRWLVG</sequence>
<dbReference type="EMBL" id="CABVMM010000001">
    <property type="protein sequence ID" value="VVU99008.1"/>
    <property type="molecule type" value="Genomic_DNA"/>
</dbReference>
<keyword evidence="2" id="KW-1185">Reference proteome</keyword>
<accession>A0AC61Y3G3</accession>
<protein>
    <submittedName>
        <fullName evidence="1">Zinc metalloprotease</fullName>
        <ecNumber evidence="1">3.4.24.-</ecNumber>
    </submittedName>
</protein>
<dbReference type="EC" id="3.4.24.-" evidence="1"/>
<organism evidence="1 2">
    <name type="scientific">Mesonia oceanica</name>
    <dbReference type="NCBI Taxonomy" id="2687242"/>
    <lineage>
        <taxon>Bacteria</taxon>
        <taxon>Pseudomonadati</taxon>
        <taxon>Bacteroidota</taxon>
        <taxon>Flavobacteriia</taxon>
        <taxon>Flavobacteriales</taxon>
        <taxon>Flavobacteriaceae</taxon>
        <taxon>Mesonia</taxon>
    </lineage>
</organism>
<keyword evidence="1" id="KW-0378">Hydrolase</keyword>
<name>A0AC61Y3G3_9FLAO</name>